<feature type="domain" description="YrhK" evidence="3">
    <location>
        <begin position="44"/>
        <end position="95"/>
    </location>
</feature>
<feature type="transmembrane region" description="Helical" evidence="2">
    <location>
        <begin position="79"/>
        <end position="100"/>
    </location>
</feature>
<keyword evidence="2" id="KW-1133">Transmembrane helix</keyword>
<dbReference type="Proteomes" id="UP000435177">
    <property type="component" value="Unassembled WGS sequence"/>
</dbReference>
<evidence type="ECO:0000259" key="3">
    <source>
        <dbReference type="Pfam" id="PF14145"/>
    </source>
</evidence>
<dbReference type="EMBL" id="NPBY01000042">
    <property type="protein sequence ID" value="PAD76139.1"/>
    <property type="molecule type" value="Genomic_DNA"/>
</dbReference>
<evidence type="ECO:0000313" key="5">
    <source>
        <dbReference type="EMBL" id="PAD76139.1"/>
    </source>
</evidence>
<feature type="transmembrane region" description="Helical" evidence="2">
    <location>
        <begin position="55"/>
        <end position="73"/>
    </location>
</feature>
<feature type="region of interest" description="Disordered" evidence="1">
    <location>
        <begin position="1"/>
        <end position="22"/>
    </location>
</feature>
<organism evidence="5 6">
    <name type="scientific">Paenibacillus campinasensis</name>
    <dbReference type="NCBI Taxonomy" id="66347"/>
    <lineage>
        <taxon>Bacteria</taxon>
        <taxon>Bacillati</taxon>
        <taxon>Bacillota</taxon>
        <taxon>Bacilli</taxon>
        <taxon>Bacillales</taxon>
        <taxon>Paenibacillaceae</taxon>
        <taxon>Paenibacillus</taxon>
    </lineage>
</organism>
<dbReference type="EMBL" id="WOAA01000013">
    <property type="protein sequence ID" value="MUG67389.1"/>
    <property type="molecule type" value="Genomic_DNA"/>
</dbReference>
<evidence type="ECO:0000256" key="1">
    <source>
        <dbReference type="SAM" id="MobiDB-lite"/>
    </source>
</evidence>
<dbReference type="Proteomes" id="UP000215596">
    <property type="component" value="Unassembled WGS sequence"/>
</dbReference>
<comment type="caution">
    <text evidence="5">The sequence shown here is derived from an EMBL/GenBank/DDBJ whole genome shotgun (WGS) entry which is preliminary data.</text>
</comment>
<keyword evidence="2" id="KW-0812">Transmembrane</keyword>
<reference evidence="5 6" key="1">
    <citation type="submission" date="2017-07" db="EMBL/GenBank/DDBJ databases">
        <title>Isolation and whole genome analysis of endospore-forming bacteria from heroin.</title>
        <authorList>
            <person name="Kalinowski J."/>
            <person name="Ahrens B."/>
            <person name="Al-Dilaimi A."/>
            <person name="Winkler A."/>
            <person name="Wibberg D."/>
            <person name="Schleenbecker U."/>
            <person name="Ruckert C."/>
            <person name="Wolfel R."/>
            <person name="Grass G."/>
        </authorList>
    </citation>
    <scope>NUCLEOTIDE SEQUENCE [LARGE SCALE GENOMIC DNA]</scope>
    <source>
        <strain evidence="5 6">7537-G1</strain>
    </source>
</reference>
<protein>
    <recommendedName>
        <fullName evidence="3">YrhK domain-containing protein</fullName>
    </recommendedName>
</protein>
<evidence type="ECO:0000313" key="4">
    <source>
        <dbReference type="EMBL" id="MUG67389.1"/>
    </source>
</evidence>
<gene>
    <name evidence="5" type="ORF">CHH67_13090</name>
    <name evidence="4" type="ORF">GNP94_15480</name>
</gene>
<sequence>MKQESCKQTDSHQRNEYDEAPPRLRALRRIRQSLRRKRRLTVTNRYEAGMMISELFTGMLFVAGSICLFYPGTRPIPQVLYLLGSISMLLRSGIRGSYWFRLKAIDRDDKEAAEDAANWSR</sequence>
<keyword evidence="7" id="KW-1185">Reference proteome</keyword>
<dbReference type="OrthoDB" id="2618207at2"/>
<evidence type="ECO:0000313" key="7">
    <source>
        <dbReference type="Proteomes" id="UP000435177"/>
    </source>
</evidence>
<dbReference type="Pfam" id="PF14145">
    <property type="entry name" value="YrhK"/>
    <property type="match status" value="1"/>
</dbReference>
<accession>A0A268ESN0</accession>
<dbReference type="InterPro" id="IPR025424">
    <property type="entry name" value="YrhK_domain"/>
</dbReference>
<dbReference type="AlphaFoldDB" id="A0A268ESN0"/>
<dbReference type="RefSeq" id="WP_095265638.1">
    <property type="nucleotide sequence ID" value="NZ_NPBY01000042.1"/>
</dbReference>
<reference evidence="4 7" key="2">
    <citation type="submission" date="2019-11" db="EMBL/GenBank/DDBJ databases">
        <title>Draft genome sequences of five Paenibacillus species of dairy origin.</title>
        <authorList>
            <person name="Olajide A.M."/>
            <person name="Chen S."/>
            <person name="Lapointe G."/>
        </authorList>
    </citation>
    <scope>NUCLEOTIDE SEQUENCE [LARGE SCALE GENOMIC DNA]</scope>
    <source>
        <strain evidence="4 7">3CS1</strain>
    </source>
</reference>
<evidence type="ECO:0000256" key="2">
    <source>
        <dbReference type="SAM" id="Phobius"/>
    </source>
</evidence>
<keyword evidence="2" id="KW-0472">Membrane</keyword>
<name>A0A268ESN0_9BACL</name>
<evidence type="ECO:0000313" key="6">
    <source>
        <dbReference type="Proteomes" id="UP000215596"/>
    </source>
</evidence>
<proteinExistence type="predicted"/>